<dbReference type="Gene3D" id="3.60.10.10">
    <property type="entry name" value="Endonuclease/exonuclease/phosphatase"/>
    <property type="match status" value="1"/>
</dbReference>
<keyword evidence="3" id="KW-0687">Ribonucleoprotein</keyword>
<dbReference type="Gene3D" id="3.90.70.80">
    <property type="match status" value="1"/>
</dbReference>
<comment type="similarity">
    <text evidence="1">Belongs to the eukaryotic ribosomal protein P1/P2 family.</text>
</comment>
<dbReference type="InterPro" id="IPR005135">
    <property type="entry name" value="Endo/exonuclease/phosphatase"/>
</dbReference>
<proteinExistence type="inferred from homology"/>
<dbReference type="Gene3D" id="1.10.10.1410">
    <property type="match status" value="3"/>
</dbReference>
<dbReference type="InterPro" id="IPR036691">
    <property type="entry name" value="Endo/exonu/phosph_ase_sf"/>
</dbReference>
<dbReference type="InterPro" id="IPR003323">
    <property type="entry name" value="OTU_dom"/>
</dbReference>
<dbReference type="EMBL" id="CAUYUJ010000115">
    <property type="protein sequence ID" value="CAK0788807.1"/>
    <property type="molecule type" value="Genomic_DNA"/>
</dbReference>
<evidence type="ECO:0000256" key="2">
    <source>
        <dbReference type="ARBA" id="ARBA00022980"/>
    </source>
</evidence>
<protein>
    <recommendedName>
        <fullName evidence="5">OTU domain-containing protein</fullName>
    </recommendedName>
</protein>
<feature type="compositionally biased region" description="Low complexity" evidence="4">
    <location>
        <begin position="635"/>
        <end position="653"/>
    </location>
</feature>
<dbReference type="InterPro" id="IPR038765">
    <property type="entry name" value="Papain-like_cys_pep_sf"/>
</dbReference>
<feature type="domain" description="OTU" evidence="5">
    <location>
        <begin position="466"/>
        <end position="609"/>
    </location>
</feature>
<organism evidence="6 7">
    <name type="scientific">Prorocentrum cordatum</name>
    <dbReference type="NCBI Taxonomy" id="2364126"/>
    <lineage>
        <taxon>Eukaryota</taxon>
        <taxon>Sar</taxon>
        <taxon>Alveolata</taxon>
        <taxon>Dinophyceae</taxon>
        <taxon>Prorocentrales</taxon>
        <taxon>Prorocentraceae</taxon>
        <taxon>Prorocentrum</taxon>
    </lineage>
</organism>
<dbReference type="Pfam" id="PF03372">
    <property type="entry name" value="Exo_endo_phos"/>
    <property type="match status" value="1"/>
</dbReference>
<evidence type="ECO:0000256" key="3">
    <source>
        <dbReference type="ARBA" id="ARBA00023274"/>
    </source>
</evidence>
<reference evidence="6" key="1">
    <citation type="submission" date="2023-10" db="EMBL/GenBank/DDBJ databases">
        <authorList>
            <person name="Chen Y."/>
            <person name="Shah S."/>
            <person name="Dougan E. K."/>
            <person name="Thang M."/>
            <person name="Chan C."/>
        </authorList>
    </citation>
    <scope>NUCLEOTIDE SEQUENCE [LARGE SCALE GENOMIC DNA]</scope>
</reference>
<feature type="region of interest" description="Disordered" evidence="4">
    <location>
        <begin position="626"/>
        <end position="698"/>
    </location>
</feature>
<evidence type="ECO:0000313" key="7">
    <source>
        <dbReference type="Proteomes" id="UP001189429"/>
    </source>
</evidence>
<dbReference type="SUPFAM" id="SSF56219">
    <property type="entry name" value="DNase I-like"/>
    <property type="match status" value="1"/>
</dbReference>
<comment type="caution">
    <text evidence="6">The sequence shown here is derived from an EMBL/GenBank/DDBJ whole genome shotgun (WGS) entry which is preliminary data.</text>
</comment>
<dbReference type="InterPro" id="IPR038716">
    <property type="entry name" value="P1/P2_N_sf"/>
</dbReference>
<evidence type="ECO:0000256" key="1">
    <source>
        <dbReference type="ARBA" id="ARBA00005436"/>
    </source>
</evidence>
<keyword evidence="7" id="KW-1185">Reference proteome</keyword>
<sequence>MAEVAADEVPQAEKDELFCAYAAMILKDSELEVSEENLTTLIKAAGGSIESFFPALFAKMCAGKDLEDFLNAPRSAMAEVAADEVPQAEKDELFCAYAAMILKDSELEVSEENLTTLIKAAGGSIESFFPALFAKMCAGKDLDDFLKLTVSEERPSQEVRSASRSAMAEVAADEVPQAEKDELFCAYAAMILKDSELEVSEENLTTLIKAAGGSIESFFPALFAKMCAGKDLEDFLKFGEPDMCQCAGIRVGCPLQEQAKDGTVGAFTTCITAPRDMCEQLLRNSGHASIFFTMLAVDRLAVKTNTVEWIERPESSTNMQYYNHVKAAAARLESKPALVHRRGSDQCLGLLKTGDPKTSPPYIWRATVPKWWDADTLMSFLTDNGWTEPVAQVQLRGGTWRIRCSARPDLATSYIYSLGDSDTVRLLPAVRALVQPTTVQVRSRPVFPWLEPRQTNAANPGPFAGLCTVEAGGRGACGYASLCAAYRLRKKCQEQIEVEAMLKEARSLRAKTVAELCTHRPVYEEVFAPEPDEPQTWEAYIGECRKTTTWIDELQLLAAAAVLQRTVCVCWRTGPLERWSWRTFHKDFASTGVLVIYWDGSHYQPVRPPSANYSWPESLLSDNGSVFPRRGRGGAAPSDALPAAPDEAASSAPTWMDPPSRSGDSRLHGEATAPSLQSWMGPGTPHDPNIAAGKRWKQHHRDDAALSPPFWMDSVTGSIAPRAAKGLFHHHRRDCRGCTYKQAESDNKLGPDARRTVAAFLQKNKQAAIQAGHERNLRQRMARAPEALQNAAHDLDTTVPYFVSESGVNRYKFQCKHCHRKMKRADAFCDPCVQAPAPISFQEFHLLLWKHGLRHQEVQTAEALKAKVAVTVWHSNVQGAPNQDDLRSALRHATRMDADVVVLTETHWDETRAKERVSARSKFGHAFATASHTTTPNTAGVAIYGPAGMRRDPWCWPTSLRGWVASAVLRAGSTDVLIIGVYGHSGTKRASKAGRAALADALAVRAAAADLPTVMIGDWDAPPDDDDYSSLADFTIDHRVVGHLDAPTHTGGRCIDYSRSRSLTTLDAKLGPPVSDELSAKSPSDHVQHCTEFAVGADADVTSLRRHHPLAPPASKALWLEAWERAATTTRLAEAAAGHDPSTHWQAWSDTLELSAGVPQHSLTRSDGDDVRRWTKVWKSAADHANTEEHRQPVAERRLRRVYRRLLQYDNIQGEDAALSASLARSLGSLVSDGCIPHPATYDDAVCSVRRAIRAFEEEVIQSRLNQCMTAAKRAWDAKMAAPPDTSSLDQYFAEAARYVAPVRPCVECGGKRHLEWDRFTVAGLKAAACGCRGTAAGPADYDADFLLSMPTPAWQHLADLADMIMGAGIWPDALRAQNATFIPKISSQGLRPIAVIPVVTRTLSRCLVQHYRFWTARVQSTDAVGQLLRFEAAVTARIADNLPTVARTSDLASCFNHIDPSLAERAALLHGMPDTHAHFLFAVNVDKPTILRGGECAMRAPPPDNGLAQGDPSSPLGAAVVAATHKAILKSTVDGLQYFDTYVDDRTALTNSLEADRHYTQEVARLDRLTGQREDPKKGSMAAVFLTNGTDRADSTLPLPLPLTNSRADNHIDTDIEVLGIVFDLTGSRNPRSGPRTERRAGELQERLRRIARIAKAAGLGARRRMAMVRATMSLWRWDAAWVMADDRDLHSMRCDIEKTITGRWLVEPFAVQFSVIIRCLVEAACGEDTARTVERAWTHLHEQGQHGGRADGSWSYRLAARIRQVVSRFWQPTDSPWKYHFDHQTFDVRLLRQEHLDHHVRQAWRAWIWTDYHRRTLRKEAAGRVPAPCHTTLCEWLNEHAGADHDRFALAQMCVMAAEPNAVRLSHLHPDCFSRTCPTCQVDNNTHHMMHECPTTEPLRRAHGLHLPLPLPADLSQAERSAFMLHGWHDHHRPQLCTLAYRVLNYKLAVFRPWHAAWLAAAGRDAWPPWADALEARLARFRGELEADLGQRFFDLEARQEATCAEQRRLSGLLGAGGWAPSALGRSPFVMSSEASGDLQGLDAHLSLGAAACFAGAARESDCSLLMRTSARPSLLPRSSALGSPLRQRSSDCCRIDVPVSMPALTLAPNAAS</sequence>
<name>A0ABN9P7W6_9DINO</name>
<evidence type="ECO:0000256" key="4">
    <source>
        <dbReference type="SAM" id="MobiDB-lite"/>
    </source>
</evidence>
<dbReference type="Pfam" id="PF02338">
    <property type="entry name" value="OTU"/>
    <property type="match status" value="1"/>
</dbReference>
<evidence type="ECO:0000259" key="5">
    <source>
        <dbReference type="PROSITE" id="PS50802"/>
    </source>
</evidence>
<dbReference type="Proteomes" id="UP001189429">
    <property type="component" value="Unassembled WGS sequence"/>
</dbReference>
<dbReference type="PROSITE" id="PS50802">
    <property type="entry name" value="OTU"/>
    <property type="match status" value="1"/>
</dbReference>
<evidence type="ECO:0000313" key="6">
    <source>
        <dbReference type="EMBL" id="CAK0788807.1"/>
    </source>
</evidence>
<accession>A0ABN9P7W6</accession>
<gene>
    <name evidence="6" type="ORF">PCOR1329_LOCUS552</name>
</gene>
<dbReference type="SUPFAM" id="SSF54001">
    <property type="entry name" value="Cysteine proteinases"/>
    <property type="match status" value="1"/>
</dbReference>
<dbReference type="CDD" id="cd22744">
    <property type="entry name" value="OTU"/>
    <property type="match status" value="1"/>
</dbReference>
<dbReference type="CDD" id="cd05831">
    <property type="entry name" value="Ribosomal_P1"/>
    <property type="match status" value="3"/>
</dbReference>
<dbReference type="Pfam" id="PF00428">
    <property type="entry name" value="Ribosomal_60s"/>
    <property type="match status" value="1"/>
</dbReference>
<keyword evidence="2" id="KW-0689">Ribosomal protein</keyword>
<dbReference type="PANTHER" id="PTHR45696">
    <property type="entry name" value="60S ACIDIC RIBOSOMAL PROTEIN P1"/>
    <property type="match status" value="1"/>
</dbReference>
<dbReference type="PANTHER" id="PTHR45696:SF10">
    <property type="entry name" value="LARGE RIBOSOMAL SUBUNIT PROTEIN P1"/>
    <property type="match status" value="1"/>
</dbReference>